<accession>A0A0E9VMF4</accession>
<reference evidence="1" key="2">
    <citation type="journal article" date="2015" name="Fish Shellfish Immunol.">
        <title>Early steps in the European eel (Anguilla anguilla)-Vibrio vulnificus interaction in the gills: Role of the RtxA13 toxin.</title>
        <authorList>
            <person name="Callol A."/>
            <person name="Pajuelo D."/>
            <person name="Ebbesson L."/>
            <person name="Teles M."/>
            <person name="MacKenzie S."/>
            <person name="Amaro C."/>
        </authorList>
    </citation>
    <scope>NUCLEOTIDE SEQUENCE</scope>
</reference>
<proteinExistence type="predicted"/>
<dbReference type="EMBL" id="GBXM01029288">
    <property type="protein sequence ID" value="JAH79289.1"/>
    <property type="molecule type" value="Transcribed_RNA"/>
</dbReference>
<organism evidence="1">
    <name type="scientific">Anguilla anguilla</name>
    <name type="common">European freshwater eel</name>
    <name type="synonym">Muraena anguilla</name>
    <dbReference type="NCBI Taxonomy" id="7936"/>
    <lineage>
        <taxon>Eukaryota</taxon>
        <taxon>Metazoa</taxon>
        <taxon>Chordata</taxon>
        <taxon>Craniata</taxon>
        <taxon>Vertebrata</taxon>
        <taxon>Euteleostomi</taxon>
        <taxon>Actinopterygii</taxon>
        <taxon>Neopterygii</taxon>
        <taxon>Teleostei</taxon>
        <taxon>Anguilliformes</taxon>
        <taxon>Anguillidae</taxon>
        <taxon>Anguilla</taxon>
    </lineage>
</organism>
<name>A0A0E9VMF4_ANGAN</name>
<reference evidence="1" key="1">
    <citation type="submission" date="2014-11" db="EMBL/GenBank/DDBJ databases">
        <authorList>
            <person name="Amaro Gonzalez C."/>
        </authorList>
    </citation>
    <scope>NUCLEOTIDE SEQUENCE</scope>
</reference>
<dbReference type="AlphaFoldDB" id="A0A0E9VMF4"/>
<evidence type="ECO:0000313" key="1">
    <source>
        <dbReference type="EMBL" id="JAH79289.1"/>
    </source>
</evidence>
<sequence>MAFVPLSEVNISKHTGYINGAVQHIHVNNSGQESAKHLRCKYCIPLPRINLRAYIIQMHAFQNQEG</sequence>
<protein>
    <submittedName>
        <fullName evidence="1">Uncharacterized protein</fullName>
    </submittedName>
</protein>